<evidence type="ECO:0000313" key="2">
    <source>
        <dbReference type="EMBL" id="APO83526.1"/>
    </source>
</evidence>
<dbReference type="RefSeq" id="WP_075045883.1">
    <property type="nucleotide sequence ID" value="NZ_CP018743.1"/>
</dbReference>
<proteinExistence type="predicted"/>
<dbReference type="Proteomes" id="UP000185146">
    <property type="component" value="Chromosome"/>
</dbReference>
<dbReference type="PROSITE" id="PS51257">
    <property type="entry name" value="PROKAR_LIPOPROTEIN"/>
    <property type="match status" value="1"/>
</dbReference>
<dbReference type="EMBL" id="CP018743">
    <property type="protein sequence ID" value="APO83526.1"/>
    <property type="molecule type" value="Genomic_DNA"/>
</dbReference>
<dbReference type="AlphaFoldDB" id="A0A1L5PU06"/>
<protein>
    <recommendedName>
        <fullName evidence="3">Lipoprotein</fullName>
    </recommendedName>
</protein>
<sequence length="108" mass="11639">MRFLPLAAASFTLTLLAGCASAPNQPTKELLTAKSPEAFSACVMQKLQENQQSPNVTHTSRSYRVILSSPVAADNVIETFKGDTGGKVYVYQRGLFSENLVRVASQCA</sequence>
<gene>
    <name evidence="2" type="ORF">BL240_19615</name>
</gene>
<feature type="signal peptide" evidence="1">
    <location>
        <begin position="1"/>
        <end position="22"/>
    </location>
</feature>
<keyword evidence="1" id="KW-0732">Signal</keyword>
<evidence type="ECO:0008006" key="3">
    <source>
        <dbReference type="Google" id="ProtNLM"/>
    </source>
</evidence>
<name>A0A1L5PU06_PSEPU</name>
<organism evidence="2">
    <name type="scientific">Pseudomonas putida</name>
    <name type="common">Arthrobacter siderocapsulatus</name>
    <dbReference type="NCBI Taxonomy" id="303"/>
    <lineage>
        <taxon>Bacteria</taxon>
        <taxon>Pseudomonadati</taxon>
        <taxon>Pseudomonadota</taxon>
        <taxon>Gammaproteobacteria</taxon>
        <taxon>Pseudomonadales</taxon>
        <taxon>Pseudomonadaceae</taxon>
        <taxon>Pseudomonas</taxon>
    </lineage>
</organism>
<reference evidence="2" key="1">
    <citation type="submission" date="2016-12" db="EMBL/GenBank/DDBJ databases">
        <title>Draft Genome Sequence of Mercury Resistant Pseudomonas DRA525.</title>
        <authorList>
            <person name="Drace K.M."/>
        </authorList>
    </citation>
    <scope>NUCLEOTIDE SEQUENCE [LARGE SCALE GENOMIC DNA]</scope>
    <source>
        <strain evidence="2">DRA525</strain>
    </source>
</reference>
<evidence type="ECO:0000256" key="1">
    <source>
        <dbReference type="SAM" id="SignalP"/>
    </source>
</evidence>
<accession>A0A1L5PU06</accession>
<feature type="chain" id="PRO_5011956232" description="Lipoprotein" evidence="1">
    <location>
        <begin position="23"/>
        <end position="108"/>
    </location>
</feature>